<dbReference type="OrthoDB" id="74764at2759"/>
<keyword evidence="5 6" id="KW-0067">ATP-binding</keyword>
<dbReference type="EMBL" id="JACAZF010000002">
    <property type="protein sequence ID" value="KAF7312756.1"/>
    <property type="molecule type" value="Genomic_DNA"/>
</dbReference>
<dbReference type="GO" id="GO:0005524">
    <property type="term" value="F:ATP binding"/>
    <property type="evidence" value="ECO:0007669"/>
    <property type="project" value="UniProtKB-UniRule"/>
</dbReference>
<dbReference type="Gene3D" id="1.10.510.10">
    <property type="entry name" value="Transferase(Phosphotransferase) domain 1"/>
    <property type="match status" value="1"/>
</dbReference>
<keyword evidence="1 7" id="KW-0723">Serine/threonine-protein kinase</keyword>
<evidence type="ECO:0000256" key="7">
    <source>
        <dbReference type="RuleBase" id="RU000304"/>
    </source>
</evidence>
<evidence type="ECO:0000256" key="2">
    <source>
        <dbReference type="ARBA" id="ARBA00022679"/>
    </source>
</evidence>
<dbReference type="GeneID" id="59342285"/>
<feature type="compositionally biased region" description="Low complexity" evidence="8">
    <location>
        <begin position="310"/>
        <end position="349"/>
    </location>
</feature>
<proteinExistence type="inferred from homology"/>
<protein>
    <submittedName>
        <fullName evidence="10">Protein kinase domain-containing protein</fullName>
    </submittedName>
</protein>
<organism evidence="10 11">
    <name type="scientific">Mycena indigotica</name>
    <dbReference type="NCBI Taxonomy" id="2126181"/>
    <lineage>
        <taxon>Eukaryota</taxon>
        <taxon>Fungi</taxon>
        <taxon>Dikarya</taxon>
        <taxon>Basidiomycota</taxon>
        <taxon>Agaricomycotina</taxon>
        <taxon>Agaricomycetes</taxon>
        <taxon>Agaricomycetidae</taxon>
        <taxon>Agaricales</taxon>
        <taxon>Marasmiineae</taxon>
        <taxon>Mycenaceae</taxon>
        <taxon>Mycena</taxon>
    </lineage>
</organism>
<dbReference type="PROSITE" id="PS50011">
    <property type="entry name" value="PROTEIN_KINASE_DOM"/>
    <property type="match status" value="1"/>
</dbReference>
<evidence type="ECO:0000313" key="11">
    <source>
        <dbReference type="Proteomes" id="UP000636479"/>
    </source>
</evidence>
<dbReference type="InterPro" id="IPR008271">
    <property type="entry name" value="Ser/Thr_kinase_AS"/>
</dbReference>
<dbReference type="Proteomes" id="UP000636479">
    <property type="component" value="Unassembled WGS sequence"/>
</dbReference>
<dbReference type="GO" id="GO:0004674">
    <property type="term" value="F:protein serine/threonine kinase activity"/>
    <property type="evidence" value="ECO:0007669"/>
    <property type="project" value="UniProtKB-KW"/>
</dbReference>
<dbReference type="GO" id="GO:0005634">
    <property type="term" value="C:nucleus"/>
    <property type="evidence" value="ECO:0007669"/>
    <property type="project" value="TreeGrafter"/>
</dbReference>
<evidence type="ECO:0000256" key="1">
    <source>
        <dbReference type="ARBA" id="ARBA00022527"/>
    </source>
</evidence>
<reference evidence="10" key="1">
    <citation type="submission" date="2020-05" db="EMBL/GenBank/DDBJ databases">
        <title>Mycena genomes resolve the evolution of fungal bioluminescence.</title>
        <authorList>
            <person name="Tsai I.J."/>
        </authorList>
    </citation>
    <scope>NUCLEOTIDE SEQUENCE</scope>
    <source>
        <strain evidence="10">171206Taipei</strain>
    </source>
</reference>
<evidence type="ECO:0000256" key="3">
    <source>
        <dbReference type="ARBA" id="ARBA00022741"/>
    </source>
</evidence>
<comment type="caution">
    <text evidence="10">The sequence shown here is derived from an EMBL/GenBank/DDBJ whole genome shotgun (WGS) entry which is preliminary data.</text>
</comment>
<feature type="binding site" evidence="6">
    <location>
        <position position="53"/>
    </location>
    <ligand>
        <name>ATP</name>
        <dbReference type="ChEBI" id="CHEBI:30616"/>
    </ligand>
</feature>
<dbReference type="RefSeq" id="XP_037224864.1">
    <property type="nucleotide sequence ID" value="XM_037359769.1"/>
</dbReference>
<keyword evidence="2" id="KW-0808">Transferase</keyword>
<dbReference type="Pfam" id="PF00069">
    <property type="entry name" value="Pkinase"/>
    <property type="match status" value="1"/>
</dbReference>
<feature type="region of interest" description="Disordered" evidence="8">
    <location>
        <begin position="293"/>
        <end position="382"/>
    </location>
</feature>
<comment type="similarity">
    <text evidence="7">Belongs to the protein kinase superfamily.</text>
</comment>
<evidence type="ECO:0000256" key="8">
    <source>
        <dbReference type="SAM" id="MobiDB-lite"/>
    </source>
</evidence>
<dbReference type="PROSITE" id="PS00108">
    <property type="entry name" value="PROTEIN_KINASE_ST"/>
    <property type="match status" value="1"/>
</dbReference>
<keyword evidence="3 6" id="KW-0547">Nucleotide-binding</keyword>
<dbReference type="PROSITE" id="PS00107">
    <property type="entry name" value="PROTEIN_KINASE_ATP"/>
    <property type="match status" value="1"/>
</dbReference>
<evidence type="ECO:0000256" key="6">
    <source>
        <dbReference type="PROSITE-ProRule" id="PRU10141"/>
    </source>
</evidence>
<evidence type="ECO:0000259" key="9">
    <source>
        <dbReference type="PROSITE" id="PS50011"/>
    </source>
</evidence>
<dbReference type="InterPro" id="IPR017441">
    <property type="entry name" value="Protein_kinase_ATP_BS"/>
</dbReference>
<dbReference type="InterPro" id="IPR011009">
    <property type="entry name" value="Kinase-like_dom_sf"/>
</dbReference>
<feature type="domain" description="Protein kinase" evidence="9">
    <location>
        <begin position="22"/>
        <end position="289"/>
    </location>
</feature>
<evidence type="ECO:0000256" key="4">
    <source>
        <dbReference type="ARBA" id="ARBA00022777"/>
    </source>
</evidence>
<dbReference type="InterPro" id="IPR000719">
    <property type="entry name" value="Prot_kinase_dom"/>
</dbReference>
<keyword evidence="11" id="KW-1185">Reference proteome</keyword>
<accession>A0A8H6T8C2</accession>
<dbReference type="SMART" id="SM00220">
    <property type="entry name" value="S_TKc"/>
    <property type="match status" value="1"/>
</dbReference>
<evidence type="ECO:0000256" key="5">
    <source>
        <dbReference type="ARBA" id="ARBA00022840"/>
    </source>
</evidence>
<name>A0A8H6T8C2_9AGAR</name>
<dbReference type="AlphaFoldDB" id="A0A8H6T8C2"/>
<sequence length="396" mass="43729">MSPSCPSQTLPDLTGSVVGGNLKLIALLGAGAYGKVYKARIVTAPVGHYLAVKCMWRYKRGSSEDVAQAKEIHNHKVVSKHRGVVTLHRQIVTDKYTFVVLEYAHNDLFRALVDRKVFRNRPALIKGAINEIIDALAFMHRKGVYHRDIKPENLLCDRDGQNIRFADFGLSTHKVSSTRFGCGSMSYMPPESLDSNHPAASDGFSSAASDMWAVAIMFCTFVSDSIPWLNADVNDRAYSYFLTHENFLLSSLNITRETNDLLKRCFDFNPEKRPTLEEFRDAVNAIERFSAGDPEVVSPSMPESEEAESAHFSSSALSSLSSETNISHSTPPTSPAPSSSSQSDAVSAAKPTLPQKDAAATNRPARQTCQRPPFLKTTRSRKSFLNSLARNLGLRR</sequence>
<dbReference type="PANTHER" id="PTHR24345">
    <property type="entry name" value="SERINE/THREONINE-PROTEIN KINASE PLK"/>
    <property type="match status" value="1"/>
</dbReference>
<keyword evidence="4 10" id="KW-0418">Kinase</keyword>
<gene>
    <name evidence="10" type="ORF">MIND_00290700</name>
</gene>
<dbReference type="PANTHER" id="PTHR24345:SF0">
    <property type="entry name" value="CELL CYCLE SERINE_THREONINE-PROTEIN KINASE CDC5_MSD2"/>
    <property type="match status" value="1"/>
</dbReference>
<evidence type="ECO:0000313" key="10">
    <source>
        <dbReference type="EMBL" id="KAF7312756.1"/>
    </source>
</evidence>
<dbReference type="SUPFAM" id="SSF56112">
    <property type="entry name" value="Protein kinase-like (PK-like)"/>
    <property type="match status" value="1"/>
</dbReference>